<reference evidence="2 3" key="1">
    <citation type="submission" date="2020-12" db="EMBL/GenBank/DDBJ databases">
        <title>Geomonas sp. Red421, isolated from paddy soil.</title>
        <authorList>
            <person name="Xu Z."/>
            <person name="Zhang Z."/>
            <person name="Masuda Y."/>
            <person name="Itoh H."/>
            <person name="Senoo K."/>
        </authorList>
    </citation>
    <scope>NUCLEOTIDE SEQUENCE [LARGE SCALE GENOMIC DNA]</scope>
    <source>
        <strain evidence="2 3">Red421</strain>
    </source>
</reference>
<feature type="region of interest" description="Disordered" evidence="1">
    <location>
        <begin position="1"/>
        <end position="26"/>
    </location>
</feature>
<evidence type="ECO:0000256" key="1">
    <source>
        <dbReference type="SAM" id="MobiDB-lite"/>
    </source>
</evidence>
<protein>
    <recommendedName>
        <fullName evidence="4">CopG family transcriptional regulator</fullName>
    </recommendedName>
</protein>
<name>A0ABS0YGD2_9BACT</name>
<evidence type="ECO:0000313" key="2">
    <source>
        <dbReference type="EMBL" id="MBJ6751360.1"/>
    </source>
</evidence>
<sequence length="105" mass="11913">MNMQKDYMMKESRKRGRPLGSSNGKSVRRINITVRVTADEKQVLELRSKELDVPLAGIFHGFIRQLSQRKIDDPIVVTVDETPVAITRSEAKALLLDLTSKLISY</sequence>
<evidence type="ECO:0008006" key="4">
    <source>
        <dbReference type="Google" id="ProtNLM"/>
    </source>
</evidence>
<comment type="caution">
    <text evidence="2">The sequence shown here is derived from an EMBL/GenBank/DDBJ whole genome shotgun (WGS) entry which is preliminary data.</text>
</comment>
<proteinExistence type="predicted"/>
<dbReference type="RefSeq" id="WP_199389835.1">
    <property type="nucleotide sequence ID" value="NZ_JAEMHL010000007.1"/>
</dbReference>
<keyword evidence="3" id="KW-1185">Reference proteome</keyword>
<dbReference type="EMBL" id="JAEMHL010000007">
    <property type="protein sequence ID" value="MBJ6751360.1"/>
    <property type="molecule type" value="Genomic_DNA"/>
</dbReference>
<gene>
    <name evidence="2" type="ORF">JFN91_14165</name>
</gene>
<evidence type="ECO:0000313" key="3">
    <source>
        <dbReference type="Proteomes" id="UP000614714"/>
    </source>
</evidence>
<accession>A0ABS0YGD2</accession>
<dbReference type="Proteomes" id="UP000614714">
    <property type="component" value="Unassembled WGS sequence"/>
</dbReference>
<organism evidence="2 3">
    <name type="scientific">Geomonas anaerohicana</name>
    <dbReference type="NCBI Taxonomy" id="2798583"/>
    <lineage>
        <taxon>Bacteria</taxon>
        <taxon>Pseudomonadati</taxon>
        <taxon>Thermodesulfobacteriota</taxon>
        <taxon>Desulfuromonadia</taxon>
        <taxon>Geobacterales</taxon>
        <taxon>Geobacteraceae</taxon>
        <taxon>Geomonas</taxon>
    </lineage>
</organism>